<evidence type="ECO:0000313" key="4">
    <source>
        <dbReference type="Proteomes" id="UP000553963"/>
    </source>
</evidence>
<dbReference type="InterPro" id="IPR050706">
    <property type="entry name" value="Cyclic-di-GMP_PDE-like"/>
</dbReference>
<dbReference type="PANTHER" id="PTHR33121:SF79">
    <property type="entry name" value="CYCLIC DI-GMP PHOSPHODIESTERASE PDED-RELATED"/>
    <property type="match status" value="1"/>
</dbReference>
<dbReference type="Gene3D" id="3.30.70.270">
    <property type="match status" value="1"/>
</dbReference>
<dbReference type="EMBL" id="JACIDS010000003">
    <property type="protein sequence ID" value="MBB3931897.1"/>
    <property type="molecule type" value="Genomic_DNA"/>
</dbReference>
<dbReference type="GO" id="GO:0071111">
    <property type="term" value="F:cyclic-guanylate-specific phosphodiesterase activity"/>
    <property type="evidence" value="ECO:0007669"/>
    <property type="project" value="InterPro"/>
</dbReference>
<dbReference type="InterPro" id="IPR029787">
    <property type="entry name" value="Nucleotide_cyclase"/>
</dbReference>
<gene>
    <name evidence="3" type="ORF">GGR25_002947</name>
</gene>
<accession>A0A840AS90</accession>
<dbReference type="Pfam" id="PF00563">
    <property type="entry name" value="EAL"/>
    <property type="match status" value="1"/>
</dbReference>
<dbReference type="InterPro" id="IPR035919">
    <property type="entry name" value="EAL_sf"/>
</dbReference>
<dbReference type="Pfam" id="PF00990">
    <property type="entry name" value="GGDEF"/>
    <property type="match status" value="1"/>
</dbReference>
<dbReference type="SUPFAM" id="SSF55073">
    <property type="entry name" value="Nucleotide cyclase"/>
    <property type="match status" value="1"/>
</dbReference>
<comment type="caution">
    <text evidence="3">The sequence shown here is derived from an EMBL/GenBank/DDBJ whole genome shotgun (WGS) entry which is preliminary data.</text>
</comment>
<name>A0A840AS90_9HYPH</name>
<dbReference type="InterPro" id="IPR001633">
    <property type="entry name" value="EAL_dom"/>
</dbReference>
<reference evidence="3 4" key="1">
    <citation type="submission" date="2020-08" db="EMBL/GenBank/DDBJ databases">
        <title>Genomic Encyclopedia of Type Strains, Phase IV (KMG-IV): sequencing the most valuable type-strain genomes for metagenomic binning, comparative biology and taxonomic classification.</title>
        <authorList>
            <person name="Goeker M."/>
        </authorList>
    </citation>
    <scope>NUCLEOTIDE SEQUENCE [LARGE SCALE GENOMIC DNA]</scope>
    <source>
        <strain evidence="3 4">DSM 25966</strain>
    </source>
</reference>
<dbReference type="SUPFAM" id="SSF141868">
    <property type="entry name" value="EAL domain-like"/>
    <property type="match status" value="1"/>
</dbReference>
<dbReference type="Gene3D" id="3.20.20.450">
    <property type="entry name" value="EAL domain"/>
    <property type="match status" value="1"/>
</dbReference>
<dbReference type="PROSITE" id="PS50887">
    <property type="entry name" value="GGDEF"/>
    <property type="match status" value="1"/>
</dbReference>
<proteinExistence type="predicted"/>
<feature type="domain" description="GGDEF" evidence="2">
    <location>
        <begin position="173"/>
        <end position="306"/>
    </location>
</feature>
<dbReference type="Proteomes" id="UP000553963">
    <property type="component" value="Unassembled WGS sequence"/>
</dbReference>
<feature type="domain" description="EAL" evidence="1">
    <location>
        <begin position="317"/>
        <end position="560"/>
    </location>
</feature>
<dbReference type="RefSeq" id="WP_183399501.1">
    <property type="nucleotide sequence ID" value="NZ_JACIDS010000003.1"/>
</dbReference>
<evidence type="ECO:0000259" key="1">
    <source>
        <dbReference type="PROSITE" id="PS50883"/>
    </source>
</evidence>
<dbReference type="NCBIfam" id="TIGR00254">
    <property type="entry name" value="GGDEF"/>
    <property type="match status" value="1"/>
</dbReference>
<dbReference type="PROSITE" id="PS50883">
    <property type="entry name" value="EAL"/>
    <property type="match status" value="1"/>
</dbReference>
<sequence>MVAEDAAKDLEVARILSGIGEAAYRWTSADDRLLWSPGAGPLLGLDDESAITTGQAYDALVDPQHGPSRRDVILASGASDAGSGVPFQIEYAIRPAGPEGPLHWVEDTGRWYTDGGSRPVRAEGVVRIVDDRRAHAERLAFLSRHDVETGLFNRSYLLELLDEAVSQALKLRTHAAFLVVGIDNMKLIKEAYGLGAADRIAAAVAQRIAARLRDGDAIGRFTIYKLGILLNNCEEHEMAVAAERFIAAVGDEVIATEDGAMSVTISIGGVSIPRHARSRAEVTERAHETLELARDVGPGRFIPFKPSTMIAAERRANTELSRDLVGALAEGRLRIAYQPVIDAASRRTAYHEALLRLVQSDGTVALAAQVVPLIERLGLARLFDLAVLDQVLAALEANPGAVIAVNVSPETAAGPDWMARLAERLTATPGVGSRLIVEITEATAIRSLEEATRFITRLHELGVRLAIDDFGAGYTSFRSLRALAVDIVKIDGSFIENLAHSTEDQIFVRHLAALAHELGLATVAEWVRDETSAKLLASWGVRYLQGDVIGEATLTPDFGA</sequence>
<dbReference type="Gene3D" id="3.30.450.20">
    <property type="entry name" value="PAS domain"/>
    <property type="match status" value="1"/>
</dbReference>
<dbReference type="InterPro" id="IPR000160">
    <property type="entry name" value="GGDEF_dom"/>
</dbReference>
<dbReference type="SMART" id="SM00052">
    <property type="entry name" value="EAL"/>
    <property type="match status" value="1"/>
</dbReference>
<dbReference type="SMART" id="SM00267">
    <property type="entry name" value="GGDEF"/>
    <property type="match status" value="1"/>
</dbReference>
<evidence type="ECO:0000259" key="2">
    <source>
        <dbReference type="PROSITE" id="PS50887"/>
    </source>
</evidence>
<evidence type="ECO:0000313" key="3">
    <source>
        <dbReference type="EMBL" id="MBB3931897.1"/>
    </source>
</evidence>
<dbReference type="CDD" id="cd01948">
    <property type="entry name" value="EAL"/>
    <property type="match status" value="1"/>
</dbReference>
<keyword evidence="4" id="KW-1185">Reference proteome</keyword>
<organism evidence="3 4">
    <name type="scientific">Kaistia hirudinis</name>
    <dbReference type="NCBI Taxonomy" id="1293440"/>
    <lineage>
        <taxon>Bacteria</taxon>
        <taxon>Pseudomonadati</taxon>
        <taxon>Pseudomonadota</taxon>
        <taxon>Alphaproteobacteria</taxon>
        <taxon>Hyphomicrobiales</taxon>
        <taxon>Kaistiaceae</taxon>
        <taxon>Kaistia</taxon>
    </lineage>
</organism>
<dbReference type="AlphaFoldDB" id="A0A840AS90"/>
<dbReference type="InterPro" id="IPR043128">
    <property type="entry name" value="Rev_trsase/Diguanyl_cyclase"/>
</dbReference>
<protein>
    <submittedName>
        <fullName evidence="3">Diguanylate cyclase (GGDEF)-like protein</fullName>
    </submittedName>
</protein>
<dbReference type="PANTHER" id="PTHR33121">
    <property type="entry name" value="CYCLIC DI-GMP PHOSPHODIESTERASE PDEF"/>
    <property type="match status" value="1"/>
</dbReference>